<evidence type="ECO:0000313" key="2">
    <source>
        <dbReference type="EnsemblPlants" id="Pp3c24_1068V3.1"/>
    </source>
</evidence>
<protein>
    <submittedName>
        <fullName evidence="1 2">Uncharacterized protein</fullName>
    </submittedName>
</protein>
<evidence type="ECO:0000313" key="3">
    <source>
        <dbReference type="Proteomes" id="UP000006727"/>
    </source>
</evidence>
<dbReference type="Gramene" id="Pp3c24_1068V3.1">
    <property type="protein sequence ID" value="Pp3c24_1068V3.1"/>
    <property type="gene ID" value="Pp3c24_1068"/>
</dbReference>
<reference evidence="1 3" key="2">
    <citation type="journal article" date="2018" name="Plant J.">
        <title>The Physcomitrella patens chromosome-scale assembly reveals moss genome structure and evolution.</title>
        <authorList>
            <person name="Lang D."/>
            <person name="Ullrich K.K."/>
            <person name="Murat F."/>
            <person name="Fuchs J."/>
            <person name="Jenkins J."/>
            <person name="Haas F.B."/>
            <person name="Piednoel M."/>
            <person name="Gundlach H."/>
            <person name="Van Bel M."/>
            <person name="Meyberg R."/>
            <person name="Vives C."/>
            <person name="Morata J."/>
            <person name="Symeonidi A."/>
            <person name="Hiss M."/>
            <person name="Muchero W."/>
            <person name="Kamisugi Y."/>
            <person name="Saleh O."/>
            <person name="Blanc G."/>
            <person name="Decker E.L."/>
            <person name="van Gessel N."/>
            <person name="Grimwood J."/>
            <person name="Hayes R.D."/>
            <person name="Graham S.W."/>
            <person name="Gunter L.E."/>
            <person name="McDaniel S.F."/>
            <person name="Hoernstein S.N.W."/>
            <person name="Larsson A."/>
            <person name="Li F.W."/>
            <person name="Perroud P.F."/>
            <person name="Phillips J."/>
            <person name="Ranjan P."/>
            <person name="Rokshar D.S."/>
            <person name="Rothfels C.J."/>
            <person name="Schneider L."/>
            <person name="Shu S."/>
            <person name="Stevenson D.W."/>
            <person name="Thummler F."/>
            <person name="Tillich M."/>
            <person name="Villarreal Aguilar J.C."/>
            <person name="Widiez T."/>
            <person name="Wong G.K."/>
            <person name="Wymore A."/>
            <person name="Zhang Y."/>
            <person name="Zimmer A.D."/>
            <person name="Quatrano R.S."/>
            <person name="Mayer K.F.X."/>
            <person name="Goodstein D."/>
            <person name="Casacuberta J.M."/>
            <person name="Vandepoele K."/>
            <person name="Reski R."/>
            <person name="Cuming A.C."/>
            <person name="Tuskan G.A."/>
            <person name="Maumus F."/>
            <person name="Salse J."/>
            <person name="Schmutz J."/>
            <person name="Rensing S.A."/>
        </authorList>
    </citation>
    <scope>NUCLEOTIDE SEQUENCE [LARGE SCALE GENOMIC DNA]</scope>
    <source>
        <strain evidence="2 3">cv. Gransden 2004</strain>
    </source>
</reference>
<dbReference type="EnsemblPlants" id="Pp3c24_1068V3.1">
    <property type="protein sequence ID" value="Pp3c24_1068V3.1"/>
    <property type="gene ID" value="Pp3c24_1068"/>
</dbReference>
<sequence>MNLLFINPLAKYEMYEAFKTLLSRCALGSDRLLIRISSCSLSRFVKKKTSLASKVLIINQILLTLLWYIASYWCSHTSSLNKIHTLTINYIYSKQDRKLEDSDPTYGGQFGRHVLEFQQSTLQLVNVFFGTERYLTPTEICWEMPLTHYSSEST</sequence>
<organism evidence="1">
    <name type="scientific">Physcomitrium patens</name>
    <name type="common">Spreading-leaved earth moss</name>
    <name type="synonym">Physcomitrella patens</name>
    <dbReference type="NCBI Taxonomy" id="3218"/>
    <lineage>
        <taxon>Eukaryota</taxon>
        <taxon>Viridiplantae</taxon>
        <taxon>Streptophyta</taxon>
        <taxon>Embryophyta</taxon>
        <taxon>Bryophyta</taxon>
        <taxon>Bryophytina</taxon>
        <taxon>Bryopsida</taxon>
        <taxon>Funariidae</taxon>
        <taxon>Funariales</taxon>
        <taxon>Funariaceae</taxon>
        <taxon>Physcomitrium</taxon>
    </lineage>
</organism>
<gene>
    <name evidence="1" type="ORF">PHYPA_028490</name>
</gene>
<name>A0A2K1IF41_PHYPA</name>
<reference evidence="1 3" key="1">
    <citation type="journal article" date="2008" name="Science">
        <title>The Physcomitrella genome reveals evolutionary insights into the conquest of land by plants.</title>
        <authorList>
            <person name="Rensing S."/>
            <person name="Lang D."/>
            <person name="Zimmer A."/>
            <person name="Terry A."/>
            <person name="Salamov A."/>
            <person name="Shapiro H."/>
            <person name="Nishiyama T."/>
            <person name="Perroud P.-F."/>
            <person name="Lindquist E."/>
            <person name="Kamisugi Y."/>
            <person name="Tanahashi T."/>
            <person name="Sakakibara K."/>
            <person name="Fujita T."/>
            <person name="Oishi K."/>
            <person name="Shin-I T."/>
            <person name="Kuroki Y."/>
            <person name="Toyoda A."/>
            <person name="Suzuki Y."/>
            <person name="Hashimoto A."/>
            <person name="Yamaguchi K."/>
            <person name="Sugano A."/>
            <person name="Kohara Y."/>
            <person name="Fujiyama A."/>
            <person name="Anterola A."/>
            <person name="Aoki S."/>
            <person name="Ashton N."/>
            <person name="Barbazuk W.B."/>
            <person name="Barker E."/>
            <person name="Bennetzen J."/>
            <person name="Bezanilla M."/>
            <person name="Blankenship R."/>
            <person name="Cho S.H."/>
            <person name="Dutcher S."/>
            <person name="Estelle M."/>
            <person name="Fawcett J.A."/>
            <person name="Gundlach H."/>
            <person name="Hanada K."/>
            <person name="Heyl A."/>
            <person name="Hicks K.A."/>
            <person name="Hugh J."/>
            <person name="Lohr M."/>
            <person name="Mayer K."/>
            <person name="Melkozernov A."/>
            <person name="Murata T."/>
            <person name="Nelson D."/>
            <person name="Pils B."/>
            <person name="Prigge M."/>
            <person name="Reiss B."/>
            <person name="Renner T."/>
            <person name="Rombauts S."/>
            <person name="Rushton P."/>
            <person name="Sanderfoot A."/>
            <person name="Schween G."/>
            <person name="Shiu S.-H."/>
            <person name="Stueber K."/>
            <person name="Theodoulou F.L."/>
            <person name="Tu H."/>
            <person name="Van de Peer Y."/>
            <person name="Verrier P.J."/>
            <person name="Waters E."/>
            <person name="Wood A."/>
            <person name="Yang L."/>
            <person name="Cove D."/>
            <person name="Cuming A."/>
            <person name="Hasebe M."/>
            <person name="Lucas S."/>
            <person name="Mishler D.B."/>
            <person name="Reski R."/>
            <person name="Grigoriev I."/>
            <person name="Quatrano R.S."/>
            <person name="Boore J.L."/>
        </authorList>
    </citation>
    <scope>NUCLEOTIDE SEQUENCE [LARGE SCALE GENOMIC DNA]</scope>
    <source>
        <strain evidence="2 3">cv. Gransden 2004</strain>
    </source>
</reference>
<proteinExistence type="predicted"/>
<keyword evidence="3" id="KW-1185">Reference proteome</keyword>
<dbReference type="InParanoid" id="A0A2K1IF41"/>
<evidence type="ECO:0000313" key="1">
    <source>
        <dbReference type="EMBL" id="PNR27898.1"/>
    </source>
</evidence>
<accession>A0A2K1IF41</accession>
<dbReference type="AlphaFoldDB" id="A0A2K1IF41"/>
<dbReference type="EMBL" id="ABEU02000024">
    <property type="protein sequence ID" value="PNR27898.1"/>
    <property type="molecule type" value="Genomic_DNA"/>
</dbReference>
<dbReference type="Proteomes" id="UP000006727">
    <property type="component" value="Chromosome 24"/>
</dbReference>
<reference evidence="2" key="3">
    <citation type="submission" date="2020-12" db="UniProtKB">
        <authorList>
            <consortium name="EnsemblPlants"/>
        </authorList>
    </citation>
    <scope>IDENTIFICATION</scope>
</reference>